<dbReference type="PANTHER" id="PTHR23150:SF19">
    <property type="entry name" value="FORMYLGLYCINE-GENERATING ENZYME"/>
    <property type="match status" value="1"/>
</dbReference>
<dbReference type="InterPro" id="IPR051043">
    <property type="entry name" value="Sulfatase_Mod_Factor_Kinase"/>
</dbReference>
<gene>
    <name evidence="3" type="ORF">AAEJ74_22575</name>
</gene>
<dbReference type="RefSeq" id="WP_368663224.1">
    <property type="nucleotide sequence ID" value="NZ_JBBWYZ010000022.1"/>
</dbReference>
<keyword evidence="1" id="KW-0067">ATP-binding</keyword>
<dbReference type="InterPro" id="IPR016187">
    <property type="entry name" value="CTDL_fold"/>
</dbReference>
<proteinExistence type="predicted"/>
<dbReference type="PANTHER" id="PTHR23150">
    <property type="entry name" value="SULFATASE MODIFYING FACTOR 1, 2"/>
    <property type="match status" value="1"/>
</dbReference>
<keyword evidence="4" id="KW-1185">Reference proteome</keyword>
<dbReference type="PROSITE" id="PS50011">
    <property type="entry name" value="PROTEIN_KINASE_DOM"/>
    <property type="match status" value="1"/>
</dbReference>
<dbReference type="Gene3D" id="1.10.510.10">
    <property type="entry name" value="Transferase(Phosphotransferase) domain 1"/>
    <property type="match status" value="1"/>
</dbReference>
<accession>A0ABU9EQY0</accession>
<feature type="binding site" evidence="1">
    <location>
        <position position="64"/>
    </location>
    <ligand>
        <name>ATP</name>
        <dbReference type="ChEBI" id="CHEBI:30616"/>
    </ligand>
</feature>
<dbReference type="Proteomes" id="UP001387447">
    <property type="component" value="Unassembled WGS sequence"/>
</dbReference>
<organism evidence="3 4">
    <name type="scientific">Limnospira fusiformis PMC 851.14</name>
    <dbReference type="NCBI Taxonomy" id="2219512"/>
    <lineage>
        <taxon>Bacteria</taxon>
        <taxon>Bacillati</taxon>
        <taxon>Cyanobacteriota</taxon>
        <taxon>Cyanophyceae</taxon>
        <taxon>Oscillatoriophycideae</taxon>
        <taxon>Oscillatoriales</taxon>
        <taxon>Sirenicapillariaceae</taxon>
        <taxon>Limnospira</taxon>
    </lineage>
</organism>
<dbReference type="CDD" id="cd14014">
    <property type="entry name" value="STKc_PknB_like"/>
    <property type="match status" value="1"/>
</dbReference>
<dbReference type="Pfam" id="PF03781">
    <property type="entry name" value="FGE-sulfatase"/>
    <property type="match status" value="1"/>
</dbReference>
<dbReference type="SUPFAM" id="SSF56436">
    <property type="entry name" value="C-type lectin-like"/>
    <property type="match status" value="1"/>
</dbReference>
<dbReference type="Pfam" id="PF00069">
    <property type="entry name" value="Pkinase"/>
    <property type="match status" value="1"/>
</dbReference>
<keyword evidence="1" id="KW-0547">Nucleotide-binding</keyword>
<dbReference type="SMART" id="SM00220">
    <property type="entry name" value="S_TKc"/>
    <property type="match status" value="1"/>
</dbReference>
<name>A0ABU9EQY0_LIMFS</name>
<evidence type="ECO:0000313" key="4">
    <source>
        <dbReference type="Proteomes" id="UP001387447"/>
    </source>
</evidence>
<dbReference type="InterPro" id="IPR017441">
    <property type="entry name" value="Protein_kinase_ATP_BS"/>
</dbReference>
<dbReference type="InterPro" id="IPR005532">
    <property type="entry name" value="SUMF_dom"/>
</dbReference>
<evidence type="ECO:0000259" key="2">
    <source>
        <dbReference type="PROSITE" id="PS50011"/>
    </source>
</evidence>
<evidence type="ECO:0000256" key="1">
    <source>
        <dbReference type="PROSITE-ProRule" id="PRU10141"/>
    </source>
</evidence>
<dbReference type="Gene3D" id="3.90.1580.10">
    <property type="entry name" value="paralog of FGE (formylglycine-generating enzyme)"/>
    <property type="match status" value="1"/>
</dbReference>
<dbReference type="InterPro" id="IPR000719">
    <property type="entry name" value="Prot_kinase_dom"/>
</dbReference>
<dbReference type="InterPro" id="IPR011009">
    <property type="entry name" value="Kinase-like_dom_sf"/>
</dbReference>
<sequence length="648" mass="72994">MSQCLNPDCLHINPEGCNFCQKCGSKLRLVERYYAKSILGQGGFGRTFLAVDDFKPSKPPCVIKQFLPQAQGTATLEKAAQLFDQEAQRLEILGKHSQIPELLAYFTADNRQYLIQEFIEGETLEQELDKGAFTENKISSLLKDLLPVLYFVHKHKVIHRDIKPENIIRRASDNKLVIVDFGASKQVQRTSMSVAGTVIGSAEYCAPEQAMGKPQYGSDLYSLGVTCLYLLTQASPSDLYDPLEAEWVWREHLNGNHVSDKLGEILDRLVETVFKKRYQSVAEVWAHLRRYYGKQTNPTNPQPVIQETVKQTPNTTPPAVPQKFKFDIVTVNSMGREINRETVKQTPNTTPPAVPQKFKFDIVTVNSMGREINRRPGQAECIIEDLGNGLILEMVLIPGGTFTMGVPSGETGSSDVERPQHRVTIKPFLMGKYPVTQEQWRQVASFPKLQRGLSLDPSRFKGLNRPVESVSWYDVMEWCARLSKRIGKPYRLPSEAEWEYAARAGTTSPFHVGDTLTTDLANYDGNYSYSSGPKGAYRRQTNPVGQFQNANAFGLYDIHGNVWEWCADPWREGYGGAPSDGGVWDYGNNNRYENLVEHLVNFLGKTDRRVLRGGSWFNVPGYCRCANRGRFDPGSLKNYNGFRVACAL</sequence>
<evidence type="ECO:0000313" key="3">
    <source>
        <dbReference type="EMBL" id="MEK9514371.1"/>
    </source>
</evidence>
<comment type="caution">
    <text evidence="3">The sequence shown here is derived from an EMBL/GenBank/DDBJ whole genome shotgun (WGS) entry which is preliminary data.</text>
</comment>
<dbReference type="EMBL" id="JBBWYZ010000022">
    <property type="protein sequence ID" value="MEK9514371.1"/>
    <property type="molecule type" value="Genomic_DNA"/>
</dbReference>
<protein>
    <submittedName>
        <fullName evidence="3">SUMF1/EgtB/PvdO family nonheme iron enzyme</fullName>
    </submittedName>
</protein>
<dbReference type="PROSITE" id="PS00107">
    <property type="entry name" value="PROTEIN_KINASE_ATP"/>
    <property type="match status" value="1"/>
</dbReference>
<reference evidence="3 4" key="1">
    <citation type="journal article" date="2024" name="Front. Microbiol.">
        <title>Transcriptomic insights into the dominance of two phototrophs throughout the water column of a tropical hypersaline-alkaline crater lake (Dziani Dzaha, Mayotte).</title>
        <authorList>
            <person name="Duperron S."/>
            <person name="Halary S."/>
            <person name="Bouly J.-P."/>
            <person name="Roussel T."/>
            <person name="Hugoni M."/>
            <person name="Bruto M."/>
            <person name="Oger P."/>
            <person name="Duval C."/>
            <person name="Woo A."/>
            <person name="Jezequiel D."/>
            <person name="Ader M."/>
            <person name="Leboulanger C."/>
            <person name="Agogue H."/>
            <person name="Grossi V."/>
            <person name="Trousselier M."/>
            <person name="Bernard C."/>
        </authorList>
    </citation>
    <scope>NUCLEOTIDE SEQUENCE [LARGE SCALE GENOMIC DNA]</scope>
    <source>
        <strain evidence="3 4">PMC 851.14</strain>
    </source>
</reference>
<feature type="domain" description="Protein kinase" evidence="2">
    <location>
        <begin position="33"/>
        <end position="292"/>
    </location>
</feature>
<dbReference type="NCBIfam" id="NF045510">
    <property type="entry name" value="4Cys_prefix_kin"/>
    <property type="match status" value="1"/>
</dbReference>
<dbReference type="SUPFAM" id="SSF56112">
    <property type="entry name" value="Protein kinase-like (PK-like)"/>
    <property type="match status" value="1"/>
</dbReference>
<dbReference type="InterPro" id="IPR042095">
    <property type="entry name" value="SUMF_sf"/>
</dbReference>